<dbReference type="AlphaFoldDB" id="X1JNE3"/>
<name>X1JNE3_9ZZZZ</name>
<proteinExistence type="predicted"/>
<protein>
    <submittedName>
        <fullName evidence="1">Uncharacterized protein</fullName>
    </submittedName>
</protein>
<reference evidence="1" key="1">
    <citation type="journal article" date="2014" name="Front. Microbiol.">
        <title>High frequency of phylogenetically diverse reductive dehalogenase-homologous genes in deep subseafloor sedimentary metagenomes.</title>
        <authorList>
            <person name="Kawai M."/>
            <person name="Futagami T."/>
            <person name="Toyoda A."/>
            <person name="Takaki Y."/>
            <person name="Nishi S."/>
            <person name="Hori S."/>
            <person name="Arai W."/>
            <person name="Tsubouchi T."/>
            <person name="Morono Y."/>
            <person name="Uchiyama I."/>
            <person name="Ito T."/>
            <person name="Fujiyama A."/>
            <person name="Inagaki F."/>
            <person name="Takami H."/>
        </authorList>
    </citation>
    <scope>NUCLEOTIDE SEQUENCE</scope>
    <source>
        <strain evidence="1">Expedition CK06-06</strain>
    </source>
</reference>
<dbReference type="EMBL" id="BARU01036965">
    <property type="protein sequence ID" value="GAH82950.1"/>
    <property type="molecule type" value="Genomic_DNA"/>
</dbReference>
<evidence type="ECO:0000313" key="1">
    <source>
        <dbReference type="EMBL" id="GAH82950.1"/>
    </source>
</evidence>
<accession>X1JNE3</accession>
<comment type="caution">
    <text evidence="1">The sequence shown here is derived from an EMBL/GenBank/DDBJ whole genome shotgun (WGS) entry which is preliminary data.</text>
</comment>
<sequence>MEEVFKTTSDLSKAFTDILTILTDTIAVLVTEISTELAKLPKVIGFAISVSVVDLIDDIFDLYSYEWIITNRFIQELDNWINALIYDKISDINTIINNFTIFTNSLLELFAE</sequence>
<feature type="non-terminal residue" evidence="1">
    <location>
        <position position="112"/>
    </location>
</feature>
<organism evidence="1">
    <name type="scientific">marine sediment metagenome</name>
    <dbReference type="NCBI Taxonomy" id="412755"/>
    <lineage>
        <taxon>unclassified sequences</taxon>
        <taxon>metagenomes</taxon>
        <taxon>ecological metagenomes</taxon>
    </lineage>
</organism>
<gene>
    <name evidence="1" type="ORF">S03H2_57651</name>
</gene>